<name>A0A7W2YIZ2_9GAMM</name>
<dbReference type="RefSeq" id="WP_182169809.1">
    <property type="nucleotide sequence ID" value="NZ_JACFXU010000013.1"/>
</dbReference>
<dbReference type="EMBL" id="JACFXU010000013">
    <property type="protein sequence ID" value="MBA6412567.1"/>
    <property type="molecule type" value="Genomic_DNA"/>
</dbReference>
<evidence type="ECO:0000313" key="3">
    <source>
        <dbReference type="EMBL" id="MBA6412567.1"/>
    </source>
</evidence>
<dbReference type="SUPFAM" id="SSF103473">
    <property type="entry name" value="MFS general substrate transporter"/>
    <property type="match status" value="1"/>
</dbReference>
<feature type="transmembrane region" description="Helical" evidence="1">
    <location>
        <begin position="52"/>
        <end position="71"/>
    </location>
</feature>
<keyword evidence="4" id="KW-1185">Reference proteome</keyword>
<proteinExistence type="predicted"/>
<gene>
    <name evidence="3" type="ORF">H2508_05525</name>
</gene>
<evidence type="ECO:0000259" key="2">
    <source>
        <dbReference type="Pfam" id="PF13386"/>
    </source>
</evidence>
<protein>
    <submittedName>
        <fullName evidence="3">Sulfite exporter TauE/SafE family protein</fullName>
    </submittedName>
</protein>
<accession>A0A7W2YIZ2</accession>
<keyword evidence="1" id="KW-0472">Membrane</keyword>
<keyword evidence="1" id="KW-0812">Transmembrane</keyword>
<evidence type="ECO:0000313" key="4">
    <source>
        <dbReference type="Proteomes" id="UP000539350"/>
    </source>
</evidence>
<dbReference type="InterPro" id="IPR039447">
    <property type="entry name" value="UreH-like_TM_dom"/>
</dbReference>
<comment type="caution">
    <text evidence="3">The sequence shown here is derived from an EMBL/GenBank/DDBJ whole genome shotgun (WGS) entry which is preliminary data.</text>
</comment>
<dbReference type="Pfam" id="PF13386">
    <property type="entry name" value="DsbD_2"/>
    <property type="match status" value="1"/>
</dbReference>
<feature type="transmembrane region" description="Helical" evidence="1">
    <location>
        <begin position="195"/>
        <end position="212"/>
    </location>
</feature>
<feature type="transmembrane region" description="Helical" evidence="1">
    <location>
        <begin position="156"/>
        <end position="174"/>
    </location>
</feature>
<dbReference type="PANTHER" id="PTHR42208:SF1">
    <property type="entry name" value="HEAVY METAL TRANSPORTER"/>
    <property type="match status" value="1"/>
</dbReference>
<feature type="domain" description="Urease accessory protein UreH-like transmembrane" evidence="2">
    <location>
        <begin position="7"/>
        <end position="206"/>
    </location>
</feature>
<feature type="transmembrane region" description="Helical" evidence="1">
    <location>
        <begin position="6"/>
        <end position="32"/>
    </location>
</feature>
<feature type="transmembrane region" description="Helical" evidence="1">
    <location>
        <begin position="77"/>
        <end position="94"/>
    </location>
</feature>
<dbReference type="AlphaFoldDB" id="A0A7W2YIZ2"/>
<dbReference type="PANTHER" id="PTHR42208">
    <property type="entry name" value="HEAVY METAL TRANSPORTER-RELATED"/>
    <property type="match status" value="1"/>
</dbReference>
<organism evidence="3 4">
    <name type="scientific">Sediminihaliea albiluteola</name>
    <dbReference type="NCBI Taxonomy" id="2758564"/>
    <lineage>
        <taxon>Bacteria</taxon>
        <taxon>Pseudomonadati</taxon>
        <taxon>Pseudomonadota</taxon>
        <taxon>Gammaproteobacteria</taxon>
        <taxon>Cellvibrionales</taxon>
        <taxon>Halieaceae</taxon>
        <taxon>Sediminihaliea</taxon>
    </lineage>
</organism>
<sequence length="235" mass="24880">MDSALLAAFLVGIAGAGHCLGMCGGIAAALSLSGVNTKRLTLAYHAGRLSSYSLLGAALGFAASGIDIAAWTITLRYLAAVLLIAMGLYIADWWRGLQWLERAGAHLWKPIQGLAKNWIPVRNMRQALALGLCWGMMPCGLIYSALALAATRQEPLGSGLMMLAFGIGTLPAMLSSSLGAAKLQQLLRRRGLKQVIAALLVISGAWTLYITASHSDHLLQQTQADQTSSGHHSHH</sequence>
<reference evidence="3 4" key="1">
    <citation type="submission" date="2020-07" db="EMBL/GenBank/DDBJ databases">
        <title>Halieaceae bacterium, F7430, whole genome shotgun sequencing project.</title>
        <authorList>
            <person name="Jiang S."/>
            <person name="Liu Z.W."/>
            <person name="Du Z.J."/>
        </authorList>
    </citation>
    <scope>NUCLEOTIDE SEQUENCE [LARGE SCALE GENOMIC DNA]</scope>
    <source>
        <strain evidence="3 4">F7430</strain>
    </source>
</reference>
<dbReference type="Proteomes" id="UP000539350">
    <property type="component" value="Unassembled WGS sequence"/>
</dbReference>
<evidence type="ECO:0000256" key="1">
    <source>
        <dbReference type="SAM" id="Phobius"/>
    </source>
</evidence>
<dbReference type="InterPro" id="IPR036259">
    <property type="entry name" value="MFS_trans_sf"/>
</dbReference>
<keyword evidence="1" id="KW-1133">Transmembrane helix</keyword>
<feature type="transmembrane region" description="Helical" evidence="1">
    <location>
        <begin position="127"/>
        <end position="150"/>
    </location>
</feature>